<accession>A0A1I6WG26</accession>
<proteinExistence type="predicted"/>
<dbReference type="PANTHER" id="PTHR30055">
    <property type="entry name" value="HTH-TYPE TRANSCRIPTIONAL REGULATOR RUTR"/>
    <property type="match status" value="1"/>
</dbReference>
<feature type="DNA-binding region" description="H-T-H motif" evidence="4">
    <location>
        <begin position="51"/>
        <end position="70"/>
    </location>
</feature>
<dbReference type="STRING" id="311180.SAMN04488050_12041"/>
<evidence type="ECO:0000256" key="4">
    <source>
        <dbReference type="PROSITE-ProRule" id="PRU00335"/>
    </source>
</evidence>
<sequence length="214" mass="24109">MSKEAGSSKSKQSPETATRPRTQAERSSRTRQVVCEAVLDCLVEHGWEGVSSNSVAARAGISRGALVHQYPTRNDMYVAAYKFLIDIWREGYPFNTAPDYVRLSITEMIDAIWALIYENKWFMASMELVMVSEKDGELSRRLLEVYTAWVAERDDAAMKILGIDPSDRNMVDLFNLSLATLRGIAMFSNASGEPDYAQRHVERWKAMARAAVDS</sequence>
<gene>
    <name evidence="7" type="ORF">SAMN04488050_12041</name>
</gene>
<evidence type="ECO:0000313" key="7">
    <source>
        <dbReference type="EMBL" id="SFT24930.1"/>
    </source>
</evidence>
<dbReference type="InterPro" id="IPR001647">
    <property type="entry name" value="HTH_TetR"/>
</dbReference>
<evidence type="ECO:0000256" key="3">
    <source>
        <dbReference type="ARBA" id="ARBA00023163"/>
    </source>
</evidence>
<dbReference type="PROSITE" id="PS50977">
    <property type="entry name" value="HTH_TETR_2"/>
    <property type="match status" value="1"/>
</dbReference>
<feature type="compositionally biased region" description="Polar residues" evidence="5">
    <location>
        <begin position="1"/>
        <end position="21"/>
    </location>
</feature>
<evidence type="ECO:0000313" key="8">
    <source>
        <dbReference type="Proteomes" id="UP000199392"/>
    </source>
</evidence>
<dbReference type="Proteomes" id="UP000199392">
    <property type="component" value="Unassembled WGS sequence"/>
</dbReference>
<dbReference type="InterPro" id="IPR009057">
    <property type="entry name" value="Homeodomain-like_sf"/>
</dbReference>
<feature type="region of interest" description="Disordered" evidence="5">
    <location>
        <begin position="1"/>
        <end position="28"/>
    </location>
</feature>
<protein>
    <submittedName>
        <fullName evidence="7">Transcriptional regulator, TetR family</fullName>
    </submittedName>
</protein>
<name>A0A1I6WG26_9RHOB</name>
<organism evidence="7 8">
    <name type="scientific">Alloyangia pacifica</name>
    <dbReference type="NCBI Taxonomy" id="311180"/>
    <lineage>
        <taxon>Bacteria</taxon>
        <taxon>Pseudomonadati</taxon>
        <taxon>Pseudomonadota</taxon>
        <taxon>Alphaproteobacteria</taxon>
        <taxon>Rhodobacterales</taxon>
        <taxon>Roseobacteraceae</taxon>
        <taxon>Alloyangia</taxon>
    </lineage>
</organism>
<dbReference type="GO" id="GO:0003700">
    <property type="term" value="F:DNA-binding transcription factor activity"/>
    <property type="evidence" value="ECO:0007669"/>
    <property type="project" value="TreeGrafter"/>
</dbReference>
<reference evidence="8" key="1">
    <citation type="submission" date="2016-10" db="EMBL/GenBank/DDBJ databases">
        <authorList>
            <person name="Varghese N."/>
            <person name="Submissions S."/>
        </authorList>
    </citation>
    <scope>NUCLEOTIDE SEQUENCE [LARGE SCALE GENOMIC DNA]</scope>
    <source>
        <strain evidence="8">DSM 26894</strain>
    </source>
</reference>
<keyword evidence="3" id="KW-0804">Transcription</keyword>
<evidence type="ECO:0000259" key="6">
    <source>
        <dbReference type="PROSITE" id="PS50977"/>
    </source>
</evidence>
<feature type="domain" description="HTH tetR-type" evidence="6">
    <location>
        <begin position="28"/>
        <end position="88"/>
    </location>
</feature>
<dbReference type="Gene3D" id="1.10.357.10">
    <property type="entry name" value="Tetracycline Repressor, domain 2"/>
    <property type="match status" value="1"/>
</dbReference>
<dbReference type="GO" id="GO:0000976">
    <property type="term" value="F:transcription cis-regulatory region binding"/>
    <property type="evidence" value="ECO:0007669"/>
    <property type="project" value="TreeGrafter"/>
</dbReference>
<keyword evidence="8" id="KW-1185">Reference proteome</keyword>
<keyword evidence="2 4" id="KW-0238">DNA-binding</keyword>
<evidence type="ECO:0000256" key="5">
    <source>
        <dbReference type="SAM" id="MobiDB-lite"/>
    </source>
</evidence>
<dbReference type="AlphaFoldDB" id="A0A1I6WG26"/>
<dbReference type="EMBL" id="FOZW01000020">
    <property type="protein sequence ID" value="SFT24930.1"/>
    <property type="molecule type" value="Genomic_DNA"/>
</dbReference>
<dbReference type="RefSeq" id="WP_176806951.1">
    <property type="nucleotide sequence ID" value="NZ_FNCL01000023.1"/>
</dbReference>
<evidence type="ECO:0000256" key="1">
    <source>
        <dbReference type="ARBA" id="ARBA00023015"/>
    </source>
</evidence>
<evidence type="ECO:0000256" key="2">
    <source>
        <dbReference type="ARBA" id="ARBA00023125"/>
    </source>
</evidence>
<keyword evidence="1" id="KW-0805">Transcription regulation</keyword>
<dbReference type="SUPFAM" id="SSF46689">
    <property type="entry name" value="Homeodomain-like"/>
    <property type="match status" value="1"/>
</dbReference>
<dbReference type="Pfam" id="PF00440">
    <property type="entry name" value="TetR_N"/>
    <property type="match status" value="1"/>
</dbReference>
<dbReference type="InterPro" id="IPR050109">
    <property type="entry name" value="HTH-type_TetR-like_transc_reg"/>
</dbReference>
<dbReference type="PANTHER" id="PTHR30055:SF234">
    <property type="entry name" value="HTH-TYPE TRANSCRIPTIONAL REGULATOR BETI"/>
    <property type="match status" value="1"/>
</dbReference>